<feature type="transmembrane region" description="Helical" evidence="1">
    <location>
        <begin position="7"/>
        <end position="27"/>
    </location>
</feature>
<dbReference type="EMBL" id="VKLW01000032">
    <property type="protein sequence ID" value="TYK32333.1"/>
    <property type="molecule type" value="Genomic_DNA"/>
</dbReference>
<sequence>MRETSKLIIIGFLIIIIVFMFFLIMPIRTPKTMERLAKRELNYTLSESYRNLDRDRLQGPIVHQTAKGLCFQWYVPLEWGDSASFYIDVAKHPFTSGLREYLFRYTRMNYQTKYLQYSNGLGHFVDIQPYKMRSDTALLAKFSFDKSQQSDTIDGAYHLIVKKQKLYYLLEKGFFRIARKTNEYSVVEFFEPIGWKYVNEKNKGINSTYKQYTEKARIEITDNFLVQINLVDR</sequence>
<reference evidence="2 3" key="1">
    <citation type="submission" date="2019-07" db="EMBL/GenBank/DDBJ databases">
        <title>Draft Genome Sequences of Bacteroides pyogenes Strains Isolated from the Uterus Holstein Dairy Cows with Metritis.</title>
        <authorList>
            <person name="Cunha F."/>
            <person name="Galvao K.N."/>
            <person name="Jeon S.J."/>
            <person name="Jeong K.C."/>
        </authorList>
    </citation>
    <scope>NUCLEOTIDE SEQUENCE [LARGE SCALE GENOMIC DNA]</scope>
    <source>
        <strain evidence="2 3">KG-31</strain>
    </source>
</reference>
<dbReference type="AlphaFoldDB" id="A0A5D3E895"/>
<protein>
    <submittedName>
        <fullName evidence="2">Uncharacterized protein</fullName>
    </submittedName>
</protein>
<organism evidence="2 3">
    <name type="scientific">Bacteroides pyogenes</name>
    <dbReference type="NCBI Taxonomy" id="310300"/>
    <lineage>
        <taxon>Bacteria</taxon>
        <taxon>Pseudomonadati</taxon>
        <taxon>Bacteroidota</taxon>
        <taxon>Bacteroidia</taxon>
        <taxon>Bacteroidales</taxon>
        <taxon>Bacteroidaceae</taxon>
        <taxon>Bacteroides</taxon>
    </lineage>
</organism>
<dbReference type="RefSeq" id="WP_148730801.1">
    <property type="nucleotide sequence ID" value="NZ_JALFMC010000013.1"/>
</dbReference>
<evidence type="ECO:0000313" key="2">
    <source>
        <dbReference type="EMBL" id="TYK32333.1"/>
    </source>
</evidence>
<keyword evidence="1" id="KW-0472">Membrane</keyword>
<name>A0A5D3E895_9BACE</name>
<gene>
    <name evidence="2" type="ORF">FNJ60_12420</name>
</gene>
<keyword evidence="1" id="KW-1133">Transmembrane helix</keyword>
<evidence type="ECO:0000256" key="1">
    <source>
        <dbReference type="SAM" id="Phobius"/>
    </source>
</evidence>
<accession>A0A5D3E895</accession>
<proteinExistence type="predicted"/>
<evidence type="ECO:0000313" key="3">
    <source>
        <dbReference type="Proteomes" id="UP000324383"/>
    </source>
</evidence>
<keyword evidence="1" id="KW-0812">Transmembrane</keyword>
<comment type="caution">
    <text evidence="2">The sequence shown here is derived from an EMBL/GenBank/DDBJ whole genome shotgun (WGS) entry which is preliminary data.</text>
</comment>
<keyword evidence="3" id="KW-1185">Reference proteome</keyword>
<dbReference type="Proteomes" id="UP000324383">
    <property type="component" value="Unassembled WGS sequence"/>
</dbReference>